<reference evidence="4" key="2">
    <citation type="journal article" date="2020" name="Nat. Commun.">
        <title>Large-scale genome sequencing of mycorrhizal fungi provides insights into the early evolution of symbiotic traits.</title>
        <authorList>
            <person name="Miyauchi S."/>
            <person name="Kiss E."/>
            <person name="Kuo A."/>
            <person name="Drula E."/>
            <person name="Kohler A."/>
            <person name="Sanchez-Garcia M."/>
            <person name="Morin E."/>
            <person name="Andreopoulos B."/>
            <person name="Barry K.W."/>
            <person name="Bonito G."/>
            <person name="Buee M."/>
            <person name="Carver A."/>
            <person name="Chen C."/>
            <person name="Cichocki N."/>
            <person name="Clum A."/>
            <person name="Culley D."/>
            <person name="Crous P.W."/>
            <person name="Fauchery L."/>
            <person name="Girlanda M."/>
            <person name="Hayes R.D."/>
            <person name="Keri Z."/>
            <person name="LaButti K."/>
            <person name="Lipzen A."/>
            <person name="Lombard V."/>
            <person name="Magnuson J."/>
            <person name="Maillard F."/>
            <person name="Murat C."/>
            <person name="Nolan M."/>
            <person name="Ohm R.A."/>
            <person name="Pangilinan J."/>
            <person name="Pereira M.F."/>
            <person name="Perotto S."/>
            <person name="Peter M."/>
            <person name="Pfister S."/>
            <person name="Riley R."/>
            <person name="Sitrit Y."/>
            <person name="Stielow J.B."/>
            <person name="Szollosi G."/>
            <person name="Zifcakova L."/>
            <person name="Stursova M."/>
            <person name="Spatafora J.W."/>
            <person name="Tedersoo L."/>
            <person name="Vaario L.M."/>
            <person name="Yamada A."/>
            <person name="Yan M."/>
            <person name="Wang P."/>
            <person name="Xu J."/>
            <person name="Bruns T."/>
            <person name="Baldrian P."/>
            <person name="Vilgalys R."/>
            <person name="Dunand C."/>
            <person name="Henrissat B."/>
            <person name="Grigoriev I.V."/>
            <person name="Hibbett D."/>
            <person name="Nagy L.G."/>
            <person name="Martin F.M."/>
        </authorList>
    </citation>
    <scope>NUCLEOTIDE SEQUENCE</scope>
    <source>
        <strain evidence="4">Prilba</strain>
    </source>
</reference>
<proteinExistence type="predicted"/>
<evidence type="ECO:0000256" key="2">
    <source>
        <dbReference type="SAM" id="MobiDB-lite"/>
    </source>
</evidence>
<dbReference type="InterPro" id="IPR017441">
    <property type="entry name" value="Protein_kinase_ATP_BS"/>
</dbReference>
<feature type="domain" description="Protein kinase" evidence="3">
    <location>
        <begin position="133"/>
        <end position="350"/>
    </location>
</feature>
<dbReference type="InterPro" id="IPR011009">
    <property type="entry name" value="Kinase-like_dom_sf"/>
</dbReference>
<dbReference type="Proteomes" id="UP000759537">
    <property type="component" value="Unassembled WGS sequence"/>
</dbReference>
<feature type="region of interest" description="Disordered" evidence="2">
    <location>
        <begin position="13"/>
        <end position="40"/>
    </location>
</feature>
<evidence type="ECO:0000313" key="4">
    <source>
        <dbReference type="EMBL" id="KAF8464801.1"/>
    </source>
</evidence>
<dbReference type="PROSITE" id="PS50011">
    <property type="entry name" value="PROTEIN_KINASE_DOM"/>
    <property type="match status" value="1"/>
</dbReference>
<keyword evidence="1" id="KW-0547">Nucleotide-binding</keyword>
<evidence type="ECO:0000313" key="5">
    <source>
        <dbReference type="Proteomes" id="UP000759537"/>
    </source>
</evidence>
<keyword evidence="1" id="KW-0067">ATP-binding</keyword>
<accession>A0A9P5MNF4</accession>
<reference evidence="4" key="1">
    <citation type="submission" date="2019-10" db="EMBL/GenBank/DDBJ databases">
        <authorList>
            <consortium name="DOE Joint Genome Institute"/>
            <person name="Kuo A."/>
            <person name="Miyauchi S."/>
            <person name="Kiss E."/>
            <person name="Drula E."/>
            <person name="Kohler A."/>
            <person name="Sanchez-Garcia M."/>
            <person name="Andreopoulos B."/>
            <person name="Barry K.W."/>
            <person name="Bonito G."/>
            <person name="Buee M."/>
            <person name="Carver A."/>
            <person name="Chen C."/>
            <person name="Cichocki N."/>
            <person name="Clum A."/>
            <person name="Culley D."/>
            <person name="Crous P.W."/>
            <person name="Fauchery L."/>
            <person name="Girlanda M."/>
            <person name="Hayes R."/>
            <person name="Keri Z."/>
            <person name="LaButti K."/>
            <person name="Lipzen A."/>
            <person name="Lombard V."/>
            <person name="Magnuson J."/>
            <person name="Maillard F."/>
            <person name="Morin E."/>
            <person name="Murat C."/>
            <person name="Nolan M."/>
            <person name="Ohm R."/>
            <person name="Pangilinan J."/>
            <person name="Pereira M."/>
            <person name="Perotto S."/>
            <person name="Peter M."/>
            <person name="Riley R."/>
            <person name="Sitrit Y."/>
            <person name="Stielow B."/>
            <person name="Szollosi G."/>
            <person name="Zifcakova L."/>
            <person name="Stursova M."/>
            <person name="Spatafora J.W."/>
            <person name="Tedersoo L."/>
            <person name="Vaario L.-M."/>
            <person name="Yamada A."/>
            <person name="Yan M."/>
            <person name="Wang P."/>
            <person name="Xu J."/>
            <person name="Bruns T."/>
            <person name="Baldrian P."/>
            <person name="Vilgalys R."/>
            <person name="Henrissat B."/>
            <person name="Grigoriev I.V."/>
            <person name="Hibbett D."/>
            <person name="Nagy L.G."/>
            <person name="Martin F.M."/>
        </authorList>
    </citation>
    <scope>NUCLEOTIDE SEQUENCE</scope>
    <source>
        <strain evidence="4">Prilba</strain>
    </source>
</reference>
<evidence type="ECO:0000259" key="3">
    <source>
        <dbReference type="PROSITE" id="PS50011"/>
    </source>
</evidence>
<dbReference type="GO" id="GO:0004672">
    <property type="term" value="F:protein kinase activity"/>
    <property type="evidence" value="ECO:0007669"/>
    <property type="project" value="InterPro"/>
</dbReference>
<dbReference type="PROSITE" id="PS00107">
    <property type="entry name" value="PROTEIN_KINASE_ATP"/>
    <property type="match status" value="1"/>
</dbReference>
<dbReference type="OrthoDB" id="5327923at2759"/>
<evidence type="ECO:0000256" key="1">
    <source>
        <dbReference type="PROSITE-ProRule" id="PRU10141"/>
    </source>
</evidence>
<gene>
    <name evidence="4" type="ORF">DFH94DRAFT_784617</name>
</gene>
<dbReference type="SUPFAM" id="SSF56112">
    <property type="entry name" value="Protein kinase-like (PK-like)"/>
    <property type="match status" value="1"/>
</dbReference>
<dbReference type="EMBL" id="WHVB01000052">
    <property type="protein sequence ID" value="KAF8464801.1"/>
    <property type="molecule type" value="Genomic_DNA"/>
</dbReference>
<feature type="compositionally biased region" description="Polar residues" evidence="2">
    <location>
        <begin position="18"/>
        <end position="34"/>
    </location>
</feature>
<dbReference type="InterPro" id="IPR000719">
    <property type="entry name" value="Prot_kinase_dom"/>
</dbReference>
<dbReference type="AlphaFoldDB" id="A0A9P5MNF4"/>
<keyword evidence="5" id="KW-1185">Reference proteome</keyword>
<organism evidence="4 5">
    <name type="scientific">Russula ochroleuca</name>
    <dbReference type="NCBI Taxonomy" id="152965"/>
    <lineage>
        <taxon>Eukaryota</taxon>
        <taxon>Fungi</taxon>
        <taxon>Dikarya</taxon>
        <taxon>Basidiomycota</taxon>
        <taxon>Agaricomycotina</taxon>
        <taxon>Agaricomycetes</taxon>
        <taxon>Russulales</taxon>
        <taxon>Russulaceae</taxon>
        <taxon>Russula</taxon>
    </lineage>
</organism>
<protein>
    <recommendedName>
        <fullName evidence="3">Protein kinase domain-containing protein</fullName>
    </recommendedName>
</protein>
<comment type="caution">
    <text evidence="4">The sequence shown here is derived from an EMBL/GenBank/DDBJ whole genome shotgun (WGS) entry which is preliminary data.</text>
</comment>
<dbReference type="GO" id="GO:0005524">
    <property type="term" value="F:ATP binding"/>
    <property type="evidence" value="ECO:0007669"/>
    <property type="project" value="UniProtKB-UniRule"/>
</dbReference>
<name>A0A9P5MNF4_9AGAM</name>
<sequence length="350" mass="38949">MTVYPPAVFPQDDALPLNATNPGNAETATVTDVSDTPEDGASLQEIPKLETFIPGECLPDVIDVYIDKDFLYNTSSQYFAGKQFTMRQPIKLVRQYPPRTPADEGNVNGSKPSVEASDCDCPKGKVLTAQLDLRHTELLGVGHHSKVLLAPLTFPSTPSVRHAVAVKFSLPYSSHKMLLDEAKIYNAFPRDLQDGNTPIVPKFYGYYVRSTEVFDRDDGNNGGDNDLEKCWKSFQTVLLNSITSILLLEACGKPVNTDCLALSQRQDIGKLLKRLHKANFVQGSFYERNILIQPGPLTLPHAERSYTEPSYRIIDFGRGLGLHVNCSFLEDIRHVAKEERSDAHSRLLIN</sequence>
<feature type="binding site" evidence="1">
    <location>
        <position position="167"/>
    </location>
    <ligand>
        <name>ATP</name>
        <dbReference type="ChEBI" id="CHEBI:30616"/>
    </ligand>
</feature>